<keyword evidence="3" id="KW-0540">Nuclease</keyword>
<dbReference type="GO" id="GO:0004519">
    <property type="term" value="F:endonuclease activity"/>
    <property type="evidence" value="ECO:0007669"/>
    <property type="project" value="UniProtKB-KW"/>
</dbReference>
<proteinExistence type="predicted"/>
<dbReference type="InterPro" id="IPR044929">
    <property type="entry name" value="DNA/RNA_non-sp_Endonuclease_sf"/>
</dbReference>
<feature type="domain" description="Type VII secretion system protein EssD-like" evidence="2">
    <location>
        <begin position="282"/>
        <end position="402"/>
    </location>
</feature>
<evidence type="ECO:0000313" key="3">
    <source>
        <dbReference type="EMBL" id="MEZ0474672.1"/>
    </source>
</evidence>
<keyword evidence="3" id="KW-0378">Hydrolase</keyword>
<gene>
    <name evidence="3" type="ORF">AB6713_08575</name>
</gene>
<protein>
    <submittedName>
        <fullName evidence="3">DNA/RNA non-specific endonuclease</fullName>
    </submittedName>
</protein>
<dbReference type="Gene3D" id="3.40.570.10">
    <property type="entry name" value="Extracellular Endonuclease, subunit A"/>
    <property type="match status" value="1"/>
</dbReference>
<sequence length="417" mass="43933">MVDPLRVDVARTSPPPPPTFADPAATQVRAQLADASAAQRPELATELLGEFDDAALAMLAASEDGRATLQALDDALAEAPPALLTAEGDRMRLAAAQGGGDGASAPGDRGALLLDLGQTALDIIGIVEPTPFADLANTGVSIGRGEWLDAGLSALGVIPYVGDLGKLGKLPRLAGTIENAVDIARTDPGFARQARPLLERINGLIDNVPLDALPASAREAVASMKGKLDEFFGGAGRFPEFADGARHVDPVTGRTVIDAKPGATGGWNATLNVDRLEPDALYRTDTGYLYHTDGQGRVSRVEGNLQLGDGPRNTYQQQVSGREDRLPDDQGGHLIASIFQGPGEQMNLVPQNGNLNMGAWKQMENAWAEALKADLDVQVRINPVYGGDSLRPTRFDVSYQVEGQPPATRTFQNRPGG</sequence>
<dbReference type="InterPro" id="IPR044927">
    <property type="entry name" value="Endonuclea_NS_2"/>
</dbReference>
<keyword evidence="4" id="KW-1185">Reference proteome</keyword>
<dbReference type="RefSeq" id="WP_370561854.1">
    <property type="nucleotide sequence ID" value="NZ_JBFWIB010000001.1"/>
</dbReference>
<comment type="caution">
    <text evidence="3">The sequence shown here is derived from an EMBL/GenBank/DDBJ whole genome shotgun (WGS) entry which is preliminary data.</text>
</comment>
<dbReference type="Pfam" id="PF13930">
    <property type="entry name" value="Endonuclea_NS_2"/>
    <property type="match status" value="1"/>
</dbReference>
<accession>A0ABV4HPK6</accession>
<dbReference type="CDD" id="cd20745">
    <property type="entry name" value="FIX_RhsA_AHH_HNH-like"/>
    <property type="match status" value="1"/>
</dbReference>
<evidence type="ECO:0000313" key="4">
    <source>
        <dbReference type="Proteomes" id="UP001566331"/>
    </source>
</evidence>
<evidence type="ECO:0000259" key="2">
    <source>
        <dbReference type="Pfam" id="PF13930"/>
    </source>
</evidence>
<evidence type="ECO:0000256" key="1">
    <source>
        <dbReference type="SAM" id="MobiDB-lite"/>
    </source>
</evidence>
<dbReference type="EMBL" id="JBFWIC010000009">
    <property type="protein sequence ID" value="MEZ0474672.1"/>
    <property type="molecule type" value="Genomic_DNA"/>
</dbReference>
<dbReference type="Proteomes" id="UP001566331">
    <property type="component" value="Unassembled WGS sequence"/>
</dbReference>
<organism evidence="3 4">
    <name type="scientific">Luteimonas salinilitoris</name>
    <dbReference type="NCBI Taxonomy" id="3237697"/>
    <lineage>
        <taxon>Bacteria</taxon>
        <taxon>Pseudomonadati</taxon>
        <taxon>Pseudomonadota</taxon>
        <taxon>Gammaproteobacteria</taxon>
        <taxon>Lysobacterales</taxon>
        <taxon>Lysobacteraceae</taxon>
        <taxon>Luteimonas</taxon>
    </lineage>
</organism>
<name>A0ABV4HPK6_9GAMM</name>
<feature type="region of interest" description="Disordered" evidence="1">
    <location>
        <begin position="1"/>
        <end position="23"/>
    </location>
</feature>
<keyword evidence="3" id="KW-0255">Endonuclease</keyword>
<reference evidence="3 4" key="1">
    <citation type="submission" date="2024-07" db="EMBL/GenBank/DDBJ databases">
        <title>Luteimonas salilacus sp. nov., isolated from the shore soil of Salt Lake in Tibet of China.</title>
        <authorList>
            <person name="Zhang X."/>
            <person name="Li A."/>
        </authorList>
    </citation>
    <scope>NUCLEOTIDE SEQUENCE [LARGE SCALE GENOMIC DNA]</scope>
    <source>
        <strain evidence="3 4">B3-2-R+30</strain>
    </source>
</reference>